<dbReference type="InterPro" id="IPR006016">
    <property type="entry name" value="UspA"/>
</dbReference>
<dbReference type="SUPFAM" id="SSF52402">
    <property type="entry name" value="Adenine nucleotide alpha hydrolases-like"/>
    <property type="match status" value="1"/>
</dbReference>
<evidence type="ECO:0000313" key="3">
    <source>
        <dbReference type="EMBL" id="TDG74491.1"/>
    </source>
</evidence>
<comment type="similarity">
    <text evidence="1">Belongs to the universal stress protein A family.</text>
</comment>
<keyword evidence="4" id="KW-1185">Reference proteome</keyword>
<accession>A0A4R5NJ59</accession>
<proteinExistence type="inferred from homology"/>
<name>A0A4R5NJ59_9LACO</name>
<evidence type="ECO:0000313" key="4">
    <source>
        <dbReference type="Proteomes" id="UP000295257"/>
    </source>
</evidence>
<dbReference type="AlphaFoldDB" id="A0A4R5NJ59"/>
<dbReference type="EMBL" id="PUFN01000004">
    <property type="protein sequence ID" value="TDG74491.1"/>
    <property type="molecule type" value="Genomic_DNA"/>
</dbReference>
<dbReference type="RefSeq" id="WP_010019326.1">
    <property type="nucleotide sequence ID" value="NZ_CAJJMR010000022.1"/>
</dbReference>
<reference evidence="3 4" key="1">
    <citation type="journal article" date="2019" name="Appl. Microbiol. Biotechnol.">
        <title>Uncovering carbohydrate metabolism through a genotype-phenotype association study of 56 lactic acid bacteria genomes.</title>
        <authorList>
            <person name="Buron-Moles G."/>
            <person name="Chailyan A."/>
            <person name="Dolejs I."/>
            <person name="Forster J."/>
            <person name="Miks M.H."/>
        </authorList>
    </citation>
    <scope>NUCLEOTIDE SEQUENCE [LARGE SCALE GENOMIC DNA]</scope>
    <source>
        <strain evidence="3 4">ATCC 29644</strain>
    </source>
</reference>
<dbReference type="Proteomes" id="UP000295257">
    <property type="component" value="Unassembled WGS sequence"/>
</dbReference>
<gene>
    <name evidence="3" type="ORF">C5L30_000207</name>
</gene>
<dbReference type="Gene3D" id="3.40.50.620">
    <property type="entry name" value="HUPs"/>
    <property type="match status" value="1"/>
</dbReference>
<protein>
    <recommendedName>
        <fullName evidence="2">UspA domain-containing protein</fullName>
    </recommendedName>
</protein>
<dbReference type="CDD" id="cd00293">
    <property type="entry name" value="USP-like"/>
    <property type="match status" value="1"/>
</dbReference>
<dbReference type="Pfam" id="PF00582">
    <property type="entry name" value="Usp"/>
    <property type="match status" value="1"/>
</dbReference>
<evidence type="ECO:0000259" key="2">
    <source>
        <dbReference type="Pfam" id="PF00582"/>
    </source>
</evidence>
<evidence type="ECO:0000256" key="1">
    <source>
        <dbReference type="ARBA" id="ARBA00008791"/>
    </source>
</evidence>
<dbReference type="OrthoDB" id="2306777at2"/>
<dbReference type="InterPro" id="IPR014729">
    <property type="entry name" value="Rossmann-like_a/b/a_fold"/>
</dbReference>
<dbReference type="PRINTS" id="PR01438">
    <property type="entry name" value="UNVRSLSTRESS"/>
</dbReference>
<dbReference type="STRING" id="1612.ABB44_08310"/>
<organism evidence="3 4">
    <name type="scientific">Companilactobacillus farciminis</name>
    <dbReference type="NCBI Taxonomy" id="1612"/>
    <lineage>
        <taxon>Bacteria</taxon>
        <taxon>Bacillati</taxon>
        <taxon>Bacillota</taxon>
        <taxon>Bacilli</taxon>
        <taxon>Lactobacillales</taxon>
        <taxon>Lactobacillaceae</taxon>
        <taxon>Companilactobacillus</taxon>
    </lineage>
</organism>
<feature type="domain" description="UspA" evidence="2">
    <location>
        <begin position="12"/>
        <end position="153"/>
    </location>
</feature>
<comment type="caution">
    <text evidence="3">The sequence shown here is derived from an EMBL/GenBank/DDBJ whole genome shotgun (WGS) entry which is preliminary data.</text>
</comment>
<dbReference type="InterPro" id="IPR006015">
    <property type="entry name" value="Universal_stress_UspA"/>
</dbReference>
<sequence length="153" mass="17131">MDYQSINDPLVYRRILLTIDEDDNESTIKAFRFAVTLAHDYGAYLGIVSVLENEDINIFDSLTPAKLKEKREELEAAVNHYVKLAEKIGLKKVEPLVYEDGDIDDVIIDRVIPDFNPDLIVTGADMIDPRSKITASVGSRLAKKAPVSVIVVR</sequence>